<evidence type="ECO:0000256" key="1">
    <source>
        <dbReference type="ARBA" id="ARBA00005854"/>
    </source>
</evidence>
<comment type="similarity">
    <text evidence="1 4">Belongs to the D-isomer specific 2-hydroxyacid dehydrogenase family.</text>
</comment>
<dbReference type="CDD" id="cd05299">
    <property type="entry name" value="CtBP_dh"/>
    <property type="match status" value="1"/>
</dbReference>
<accession>A0ABV1KUG4</accession>
<organism evidence="7 8">
    <name type="scientific">Cohnella silvisoli</name>
    <dbReference type="NCBI Taxonomy" id="2873699"/>
    <lineage>
        <taxon>Bacteria</taxon>
        <taxon>Bacillati</taxon>
        <taxon>Bacillota</taxon>
        <taxon>Bacilli</taxon>
        <taxon>Bacillales</taxon>
        <taxon>Paenibacillaceae</taxon>
        <taxon>Cohnella</taxon>
    </lineage>
</organism>
<keyword evidence="8" id="KW-1185">Reference proteome</keyword>
<evidence type="ECO:0000256" key="4">
    <source>
        <dbReference type="RuleBase" id="RU003719"/>
    </source>
</evidence>
<dbReference type="PANTHER" id="PTHR43761">
    <property type="entry name" value="D-ISOMER SPECIFIC 2-HYDROXYACID DEHYDROGENASE FAMILY PROTEIN (AFU_ORTHOLOGUE AFUA_1G13630)"/>
    <property type="match status" value="1"/>
</dbReference>
<feature type="domain" description="D-isomer specific 2-hydroxyacid dehydrogenase NAD-binding" evidence="6">
    <location>
        <begin position="110"/>
        <end position="286"/>
    </location>
</feature>
<sequence length="323" mass="35551">MGQLTVAVTDYGFPNLDPEEGVLRPIGFEFVTGQCKSAEEVAVLCKDADAILTQWAPITSDVIHRLTRCKIIVRYGIGVDNVDLEAARACNIPVVNVPDYAIQEVSDHTLSLMLSIVRKIPQVVNQVRDGQWQIAPCRPIIGLRDRVIGTAGFGNIARAVIHRAKAFGLRAIAYDPYVPDELFEELGVEKVDWDSLLGMSDILSLHLPLTEGTRHIINQDSLKKMKPTAYIVNTSRGGIIQTDALIDALHNGVIAGAALDVLETEPIAKDSPLLRMEQCLITSHCAWYSEDSLLLLQRYAALEIRRLFSGEKPLHIVNKVIAG</sequence>
<gene>
    <name evidence="7" type="ORF">QJS35_15310</name>
</gene>
<reference evidence="7 8" key="1">
    <citation type="journal article" date="2023" name="Genome Announc.">
        <title>Pan-Genome Analyses of the Genus Cohnella and Proposal of the Novel Species Cohnella silvisoli sp. nov., Isolated from Forest Soil.</title>
        <authorList>
            <person name="Wang C."/>
            <person name="Mao L."/>
            <person name="Bao G."/>
            <person name="Zhu H."/>
        </authorList>
    </citation>
    <scope>NUCLEOTIDE SEQUENCE [LARGE SCALE GENOMIC DNA]</scope>
    <source>
        <strain evidence="7 8">NL03-T5-1</strain>
    </source>
</reference>
<dbReference type="Pfam" id="PF00389">
    <property type="entry name" value="2-Hacid_dh"/>
    <property type="match status" value="1"/>
</dbReference>
<dbReference type="PROSITE" id="PS00670">
    <property type="entry name" value="D_2_HYDROXYACID_DH_2"/>
    <property type="match status" value="1"/>
</dbReference>
<name>A0ABV1KUG4_9BACL</name>
<evidence type="ECO:0000259" key="5">
    <source>
        <dbReference type="Pfam" id="PF00389"/>
    </source>
</evidence>
<comment type="caution">
    <text evidence="7">The sequence shown here is derived from an EMBL/GenBank/DDBJ whole genome shotgun (WGS) entry which is preliminary data.</text>
</comment>
<dbReference type="InterPro" id="IPR036291">
    <property type="entry name" value="NAD(P)-bd_dom_sf"/>
</dbReference>
<evidence type="ECO:0000259" key="6">
    <source>
        <dbReference type="Pfam" id="PF02826"/>
    </source>
</evidence>
<dbReference type="SUPFAM" id="SSF51735">
    <property type="entry name" value="NAD(P)-binding Rossmann-fold domains"/>
    <property type="match status" value="1"/>
</dbReference>
<dbReference type="EMBL" id="JASKHM010000008">
    <property type="protein sequence ID" value="MEQ4483763.1"/>
    <property type="molecule type" value="Genomic_DNA"/>
</dbReference>
<dbReference type="InterPro" id="IPR050418">
    <property type="entry name" value="D-iso_2-hydroxyacid_DH_PdxB"/>
</dbReference>
<dbReference type="PANTHER" id="PTHR43761:SF1">
    <property type="entry name" value="D-ISOMER SPECIFIC 2-HYDROXYACID DEHYDROGENASE CATALYTIC DOMAIN-CONTAINING PROTEIN-RELATED"/>
    <property type="match status" value="1"/>
</dbReference>
<dbReference type="Pfam" id="PF02826">
    <property type="entry name" value="2-Hacid_dh_C"/>
    <property type="match status" value="1"/>
</dbReference>
<protein>
    <submittedName>
        <fullName evidence="7">C-terminal binding protein</fullName>
    </submittedName>
</protein>
<dbReference type="InterPro" id="IPR029753">
    <property type="entry name" value="D-isomer_DH_CS"/>
</dbReference>
<keyword evidence="3" id="KW-0520">NAD</keyword>
<evidence type="ECO:0000256" key="2">
    <source>
        <dbReference type="ARBA" id="ARBA00023002"/>
    </source>
</evidence>
<dbReference type="Proteomes" id="UP001493487">
    <property type="component" value="Unassembled WGS sequence"/>
</dbReference>
<evidence type="ECO:0000313" key="8">
    <source>
        <dbReference type="Proteomes" id="UP001493487"/>
    </source>
</evidence>
<keyword evidence="2 4" id="KW-0560">Oxidoreductase</keyword>
<dbReference type="RefSeq" id="WP_232186068.1">
    <property type="nucleotide sequence ID" value="NZ_JAIOAP010000007.1"/>
</dbReference>
<dbReference type="InterPro" id="IPR006140">
    <property type="entry name" value="D-isomer_DH_NAD-bd"/>
</dbReference>
<dbReference type="Gene3D" id="3.40.50.720">
    <property type="entry name" value="NAD(P)-binding Rossmann-like Domain"/>
    <property type="match status" value="2"/>
</dbReference>
<evidence type="ECO:0000313" key="7">
    <source>
        <dbReference type="EMBL" id="MEQ4483763.1"/>
    </source>
</evidence>
<dbReference type="InterPro" id="IPR006139">
    <property type="entry name" value="D-isomer_2_OHA_DH_cat_dom"/>
</dbReference>
<dbReference type="SUPFAM" id="SSF52283">
    <property type="entry name" value="Formate/glycerate dehydrogenase catalytic domain-like"/>
    <property type="match status" value="1"/>
</dbReference>
<proteinExistence type="inferred from homology"/>
<feature type="domain" description="D-isomer specific 2-hydroxyacid dehydrogenase catalytic" evidence="5">
    <location>
        <begin position="30"/>
        <end position="318"/>
    </location>
</feature>
<dbReference type="InterPro" id="IPR043322">
    <property type="entry name" value="CtBP"/>
</dbReference>
<evidence type="ECO:0000256" key="3">
    <source>
        <dbReference type="ARBA" id="ARBA00023027"/>
    </source>
</evidence>